<evidence type="ECO:0000313" key="1">
    <source>
        <dbReference type="EMBL" id="CAG8799353.1"/>
    </source>
</evidence>
<feature type="non-terminal residue" evidence="1">
    <location>
        <position position="1"/>
    </location>
</feature>
<gene>
    <name evidence="1" type="ORF">CPELLU_LOCUS17590</name>
</gene>
<proteinExistence type="predicted"/>
<comment type="caution">
    <text evidence="1">The sequence shown here is derived from an EMBL/GenBank/DDBJ whole genome shotgun (WGS) entry which is preliminary data.</text>
</comment>
<organism evidence="1 2">
    <name type="scientific">Cetraspora pellucida</name>
    <dbReference type="NCBI Taxonomy" id="1433469"/>
    <lineage>
        <taxon>Eukaryota</taxon>
        <taxon>Fungi</taxon>
        <taxon>Fungi incertae sedis</taxon>
        <taxon>Mucoromycota</taxon>
        <taxon>Glomeromycotina</taxon>
        <taxon>Glomeromycetes</taxon>
        <taxon>Diversisporales</taxon>
        <taxon>Gigasporaceae</taxon>
        <taxon>Cetraspora</taxon>
    </lineage>
</organism>
<name>A0A9N9P9F7_9GLOM</name>
<accession>A0A9N9P9F7</accession>
<sequence length="74" mass="8887">KTQELILLKNDYFEACLKNWQTPYIILYDTEFNIINKELINIPKNAFKIDKYTSIETENVKLSDLFLLSIYQYC</sequence>
<dbReference type="AlphaFoldDB" id="A0A9N9P9F7"/>
<protein>
    <submittedName>
        <fullName evidence="1">24746_t:CDS:1</fullName>
    </submittedName>
</protein>
<evidence type="ECO:0000313" key="2">
    <source>
        <dbReference type="Proteomes" id="UP000789759"/>
    </source>
</evidence>
<dbReference type="Proteomes" id="UP000789759">
    <property type="component" value="Unassembled WGS sequence"/>
</dbReference>
<keyword evidence="2" id="KW-1185">Reference proteome</keyword>
<dbReference type="EMBL" id="CAJVQA010030445">
    <property type="protein sequence ID" value="CAG8799353.1"/>
    <property type="molecule type" value="Genomic_DNA"/>
</dbReference>
<dbReference type="OrthoDB" id="2442735at2759"/>
<reference evidence="1" key="1">
    <citation type="submission" date="2021-06" db="EMBL/GenBank/DDBJ databases">
        <authorList>
            <person name="Kallberg Y."/>
            <person name="Tangrot J."/>
            <person name="Rosling A."/>
        </authorList>
    </citation>
    <scope>NUCLEOTIDE SEQUENCE</scope>
    <source>
        <strain evidence="1">FL966</strain>
    </source>
</reference>